<keyword evidence="4" id="KW-1185">Reference proteome</keyword>
<feature type="chain" id="PRO_5038054250" evidence="3">
    <location>
        <begin position="20"/>
        <end position="334"/>
    </location>
</feature>
<feature type="region of interest" description="Disordered" evidence="2">
    <location>
        <begin position="173"/>
        <end position="193"/>
    </location>
</feature>
<evidence type="ECO:0000256" key="2">
    <source>
        <dbReference type="SAM" id="MobiDB-lite"/>
    </source>
</evidence>
<sequence length="334" mass="39410">MKITHSLMILFNLIFICFEENNCMINEGESNKRKEIESFNGGTENEIGGSIEKSGDHTKIETNSLQTQRVSKMFQENKETQQLLQKQYINNLNGLHAIQGQLGQVKDQEILENQNEEFNKNVEELKDSYRNIAELEEQQKLNEEMAEPKDKQKVDVMSQMYQLWLKEVENNKKRKMSEAGPSNTNANHSNQLNSEESSKIFFNKLKNQQIIALQILSKNQQTIHILQLKHYYHTKTLFNLNLHILQNNPNFGEKYQQHFHILNETYKLIQLLNEFNQRFMESLNAFVMYPIQLHSPFLKTFIEINQQAQNEQKWIFNEVGKIYPNLVLKLMQQP</sequence>
<evidence type="ECO:0000313" key="5">
    <source>
        <dbReference type="WBParaSite" id="scf7180000418538.g2539"/>
    </source>
</evidence>
<evidence type="ECO:0000256" key="1">
    <source>
        <dbReference type="SAM" id="Coils"/>
    </source>
</evidence>
<name>A0A915NGT2_9BILA</name>
<dbReference type="WBParaSite" id="scf7180000418538.g2539">
    <property type="protein sequence ID" value="scf7180000418538.g2539"/>
    <property type="gene ID" value="scf7180000418538.g2539"/>
</dbReference>
<dbReference type="Proteomes" id="UP000887560">
    <property type="component" value="Unplaced"/>
</dbReference>
<keyword evidence="1" id="KW-0175">Coiled coil</keyword>
<evidence type="ECO:0000313" key="4">
    <source>
        <dbReference type="Proteomes" id="UP000887560"/>
    </source>
</evidence>
<feature type="compositionally biased region" description="Polar residues" evidence="2">
    <location>
        <begin position="180"/>
        <end position="193"/>
    </location>
</feature>
<protein>
    <submittedName>
        <fullName evidence="5">Uncharacterized protein</fullName>
    </submittedName>
</protein>
<reference evidence="5" key="1">
    <citation type="submission" date="2022-11" db="UniProtKB">
        <authorList>
            <consortium name="WormBaseParasite"/>
        </authorList>
    </citation>
    <scope>IDENTIFICATION</scope>
</reference>
<feature type="coiled-coil region" evidence="1">
    <location>
        <begin position="108"/>
        <end position="139"/>
    </location>
</feature>
<keyword evidence="3" id="KW-0732">Signal</keyword>
<proteinExistence type="predicted"/>
<accession>A0A915NGT2</accession>
<feature type="signal peptide" evidence="3">
    <location>
        <begin position="1"/>
        <end position="19"/>
    </location>
</feature>
<evidence type="ECO:0000256" key="3">
    <source>
        <dbReference type="SAM" id="SignalP"/>
    </source>
</evidence>
<dbReference type="AlphaFoldDB" id="A0A915NGT2"/>
<organism evidence="4 5">
    <name type="scientific">Meloidogyne floridensis</name>
    <dbReference type="NCBI Taxonomy" id="298350"/>
    <lineage>
        <taxon>Eukaryota</taxon>
        <taxon>Metazoa</taxon>
        <taxon>Ecdysozoa</taxon>
        <taxon>Nematoda</taxon>
        <taxon>Chromadorea</taxon>
        <taxon>Rhabditida</taxon>
        <taxon>Tylenchina</taxon>
        <taxon>Tylenchomorpha</taxon>
        <taxon>Tylenchoidea</taxon>
        <taxon>Meloidogynidae</taxon>
        <taxon>Meloidogyninae</taxon>
        <taxon>Meloidogyne</taxon>
    </lineage>
</organism>